<dbReference type="EMBL" id="CP040818">
    <property type="protein sequence ID" value="QDL92761.1"/>
    <property type="molecule type" value="Genomic_DNA"/>
</dbReference>
<dbReference type="Pfam" id="PF00155">
    <property type="entry name" value="Aminotran_1_2"/>
    <property type="match status" value="1"/>
</dbReference>
<dbReference type="OrthoDB" id="9766084at2"/>
<sequence length="402" mass="42966">MPTAPFSRTIDATFPPPVMEARRWIAGRSFPAERPLLNLSQAAPVERPPLALREEIARAALEDPQAHLYGPVLGLPELRAEIATQWSAAYGGAIAARDVCITSGCNEAFCAAISTIAAPGDAVMLPTPWYFNHKMWLDTAGIEAVPLPCGPDMVPDPETARALLSPAVKAIVLVTPNNPTGAEYPAGVLAAFLRLAQDAGITLVVDETYRDFHSAAGAPHGLFADPRWRENLVHLYSFSKVFRLTGHRVGAMVASPERLAQVEKFLDSMTICPAQLGQMAALHGLRTLKDWVAGERREVLARRAAVEEGFAALPGWKLLGCGAYFAYAEHPFPESSLALAEALVEEQSLLLLPGTMFTPEGAGGARQFRIAFANADVAGLGEMIRRLGAFTAARATASAAGH</sequence>
<evidence type="ECO:0000256" key="6">
    <source>
        <dbReference type="ARBA" id="ARBA00022898"/>
    </source>
</evidence>
<dbReference type="RefSeq" id="WP_138574515.1">
    <property type="nucleotide sequence ID" value="NZ_CP040818.1"/>
</dbReference>
<proteinExistence type="inferred from homology"/>
<dbReference type="EC" id="2.6.1.1" evidence="3"/>
<dbReference type="Proteomes" id="UP000305888">
    <property type="component" value="Chromosome"/>
</dbReference>
<dbReference type="SUPFAM" id="SSF53383">
    <property type="entry name" value="PLP-dependent transferases"/>
    <property type="match status" value="1"/>
</dbReference>
<comment type="catalytic activity">
    <reaction evidence="7">
        <text>L-aspartate + 2-oxoglutarate = oxaloacetate + L-glutamate</text>
        <dbReference type="Rhea" id="RHEA:21824"/>
        <dbReference type="ChEBI" id="CHEBI:16452"/>
        <dbReference type="ChEBI" id="CHEBI:16810"/>
        <dbReference type="ChEBI" id="CHEBI:29985"/>
        <dbReference type="ChEBI" id="CHEBI:29991"/>
        <dbReference type="EC" id="2.6.1.1"/>
    </reaction>
</comment>
<dbReference type="AlphaFoldDB" id="A0A5B8FHR2"/>
<comment type="similarity">
    <text evidence="2">Belongs to the class-I pyridoxal-phosphate-dependent aminotransferase family.</text>
</comment>
<evidence type="ECO:0000256" key="5">
    <source>
        <dbReference type="ARBA" id="ARBA00022679"/>
    </source>
</evidence>
<dbReference type="Gene3D" id="3.40.640.10">
    <property type="entry name" value="Type I PLP-dependent aspartate aminotransferase-like (Major domain)"/>
    <property type="match status" value="1"/>
</dbReference>
<evidence type="ECO:0000256" key="1">
    <source>
        <dbReference type="ARBA" id="ARBA00001933"/>
    </source>
</evidence>
<keyword evidence="10" id="KW-1185">Reference proteome</keyword>
<reference evidence="9 10" key="1">
    <citation type="submission" date="2019-06" db="EMBL/GenBank/DDBJ databases">
        <title>Genome sequence of Rhodobacteraceae bacterium D4M1.</title>
        <authorList>
            <person name="Cao J."/>
        </authorList>
    </citation>
    <scope>NUCLEOTIDE SEQUENCE [LARGE SCALE GENOMIC DNA]</scope>
    <source>
        <strain evidence="9 10">D4M1</strain>
    </source>
</reference>
<evidence type="ECO:0000313" key="9">
    <source>
        <dbReference type="EMBL" id="QDL92761.1"/>
    </source>
</evidence>
<dbReference type="InterPro" id="IPR004839">
    <property type="entry name" value="Aminotransferase_I/II_large"/>
</dbReference>
<accession>A0A5B8FHR2</accession>
<dbReference type="GO" id="GO:0030170">
    <property type="term" value="F:pyridoxal phosphate binding"/>
    <property type="evidence" value="ECO:0007669"/>
    <property type="project" value="InterPro"/>
</dbReference>
<gene>
    <name evidence="9" type="ORF">FDP22_13775</name>
</gene>
<feature type="domain" description="Aminotransferase class I/classII large" evidence="8">
    <location>
        <begin position="36"/>
        <end position="387"/>
    </location>
</feature>
<dbReference type="InterPro" id="IPR050596">
    <property type="entry name" value="AspAT/PAT-like"/>
</dbReference>
<dbReference type="PANTHER" id="PTHR46383:SF1">
    <property type="entry name" value="ASPARTATE AMINOTRANSFERASE"/>
    <property type="match status" value="1"/>
</dbReference>
<evidence type="ECO:0000256" key="2">
    <source>
        <dbReference type="ARBA" id="ARBA00007441"/>
    </source>
</evidence>
<evidence type="ECO:0000259" key="8">
    <source>
        <dbReference type="Pfam" id="PF00155"/>
    </source>
</evidence>
<name>A0A5B8FHR2_9RHOB</name>
<evidence type="ECO:0000256" key="7">
    <source>
        <dbReference type="ARBA" id="ARBA00049185"/>
    </source>
</evidence>
<dbReference type="InterPro" id="IPR015421">
    <property type="entry name" value="PyrdxlP-dep_Trfase_major"/>
</dbReference>
<comment type="cofactor">
    <cofactor evidence="1">
        <name>pyridoxal 5'-phosphate</name>
        <dbReference type="ChEBI" id="CHEBI:597326"/>
    </cofactor>
</comment>
<keyword evidence="5 9" id="KW-0808">Transferase</keyword>
<dbReference type="GO" id="GO:0006520">
    <property type="term" value="P:amino acid metabolic process"/>
    <property type="evidence" value="ECO:0007669"/>
    <property type="project" value="InterPro"/>
</dbReference>
<dbReference type="GO" id="GO:0004069">
    <property type="term" value="F:L-aspartate:2-oxoglutarate aminotransferase activity"/>
    <property type="evidence" value="ECO:0007669"/>
    <property type="project" value="UniProtKB-EC"/>
</dbReference>
<keyword evidence="4 9" id="KW-0032">Aminotransferase</keyword>
<keyword evidence="6" id="KW-0663">Pyridoxal phosphate</keyword>
<dbReference type="KEGG" id="ppru:FDP22_13775"/>
<evidence type="ECO:0000256" key="4">
    <source>
        <dbReference type="ARBA" id="ARBA00022576"/>
    </source>
</evidence>
<protein>
    <recommendedName>
        <fullName evidence="3">aspartate transaminase</fullName>
        <ecNumber evidence="3">2.6.1.1</ecNumber>
    </recommendedName>
</protein>
<organism evidence="9 10">
    <name type="scientific">Paroceanicella profunda</name>
    <dbReference type="NCBI Taxonomy" id="2579971"/>
    <lineage>
        <taxon>Bacteria</taxon>
        <taxon>Pseudomonadati</taxon>
        <taxon>Pseudomonadota</taxon>
        <taxon>Alphaproteobacteria</taxon>
        <taxon>Rhodobacterales</taxon>
        <taxon>Paracoccaceae</taxon>
        <taxon>Paroceanicella</taxon>
    </lineage>
</organism>
<dbReference type="InterPro" id="IPR015424">
    <property type="entry name" value="PyrdxlP-dep_Trfase"/>
</dbReference>
<dbReference type="NCBIfam" id="NF005732">
    <property type="entry name" value="PRK07550.1"/>
    <property type="match status" value="1"/>
</dbReference>
<dbReference type="CDD" id="cd00609">
    <property type="entry name" value="AAT_like"/>
    <property type="match status" value="1"/>
</dbReference>
<evidence type="ECO:0000256" key="3">
    <source>
        <dbReference type="ARBA" id="ARBA00012753"/>
    </source>
</evidence>
<dbReference type="PANTHER" id="PTHR46383">
    <property type="entry name" value="ASPARTATE AMINOTRANSFERASE"/>
    <property type="match status" value="1"/>
</dbReference>
<evidence type="ECO:0000313" key="10">
    <source>
        <dbReference type="Proteomes" id="UP000305888"/>
    </source>
</evidence>